<organism evidence="3 4">
    <name type="scientific">Comamonas denitrificans</name>
    <dbReference type="NCBI Taxonomy" id="117506"/>
    <lineage>
        <taxon>Bacteria</taxon>
        <taxon>Pseudomonadati</taxon>
        <taxon>Pseudomonadota</taxon>
        <taxon>Betaproteobacteria</taxon>
        <taxon>Burkholderiales</taxon>
        <taxon>Comamonadaceae</taxon>
        <taxon>Comamonas</taxon>
    </lineage>
</organism>
<feature type="chain" id="PRO_5037413682" evidence="1">
    <location>
        <begin position="26"/>
        <end position="245"/>
    </location>
</feature>
<protein>
    <submittedName>
        <fullName evidence="3">PepSY domain-containing protein</fullName>
    </submittedName>
</protein>
<evidence type="ECO:0000313" key="4">
    <source>
        <dbReference type="Proteomes" id="UP000664731"/>
    </source>
</evidence>
<name>A0A939KAE9_9BURK</name>
<dbReference type="InterPro" id="IPR025711">
    <property type="entry name" value="PepSY"/>
</dbReference>
<dbReference type="EMBL" id="JAFNME010000015">
    <property type="protein sequence ID" value="MBO1249810.1"/>
    <property type="molecule type" value="Genomic_DNA"/>
</dbReference>
<sequence length="245" mass="26821">MSLPHCLSRLAWLVLLPLAADLAHGAAQEQEAVRTGVASGQYQPLSAILSQVTARHGGRVLDIASKRGPFDELRYEIKLLDAQGHKQRLLVDAASGRTIEHRREDHAQAVSMTALAAYLAQLKLPAGQYISDVKFDRDSAGQGVYQIHVNTSYTPSTRLVMGAATGQLLAQSPHHAIASDGIQRIEHILPGLAPRFQGQVLEIELEHGKHHRPYYEIELLQGNGSTLELKIDAVTLELLSQKLED</sequence>
<dbReference type="Gene3D" id="3.10.450.40">
    <property type="match status" value="1"/>
</dbReference>
<feature type="domain" description="PepSY" evidence="2">
    <location>
        <begin position="195"/>
        <end position="241"/>
    </location>
</feature>
<gene>
    <name evidence="3" type="ORF">J1777_08255</name>
</gene>
<evidence type="ECO:0000256" key="1">
    <source>
        <dbReference type="SAM" id="SignalP"/>
    </source>
</evidence>
<keyword evidence="4" id="KW-1185">Reference proteome</keyword>
<feature type="signal peptide" evidence="1">
    <location>
        <begin position="1"/>
        <end position="25"/>
    </location>
</feature>
<proteinExistence type="predicted"/>
<dbReference type="RefSeq" id="WP_207575275.1">
    <property type="nucleotide sequence ID" value="NZ_JAFNME010000015.1"/>
</dbReference>
<evidence type="ECO:0000313" key="3">
    <source>
        <dbReference type="EMBL" id="MBO1249810.1"/>
    </source>
</evidence>
<evidence type="ECO:0000259" key="2">
    <source>
        <dbReference type="Pfam" id="PF03413"/>
    </source>
</evidence>
<comment type="caution">
    <text evidence="3">The sequence shown here is derived from an EMBL/GenBank/DDBJ whole genome shotgun (WGS) entry which is preliminary data.</text>
</comment>
<dbReference type="Pfam" id="PF03413">
    <property type="entry name" value="PepSY"/>
    <property type="match status" value="1"/>
</dbReference>
<reference evidence="3" key="1">
    <citation type="submission" date="2021-03" db="EMBL/GenBank/DDBJ databases">
        <title>Comamonas denitrificans.</title>
        <authorList>
            <person name="Finster K."/>
        </authorList>
    </citation>
    <scope>NUCLEOTIDE SEQUENCE</scope>
    <source>
        <strain evidence="3">MM2021_4</strain>
    </source>
</reference>
<accession>A0A939KAE9</accession>
<keyword evidence="1" id="KW-0732">Signal</keyword>
<dbReference type="AlphaFoldDB" id="A0A939KAE9"/>
<dbReference type="Proteomes" id="UP000664731">
    <property type="component" value="Unassembled WGS sequence"/>
</dbReference>